<reference evidence="1 2" key="1">
    <citation type="journal article" date="2011" name="Stand. Genomic Sci.">
        <title>Non-contiguous finished genome sequence and contextual data of the filamentous soil bacterium Ktedonobacter racemifer type strain (SOSP1-21).</title>
        <authorList>
            <person name="Chang Y.J."/>
            <person name="Land M."/>
            <person name="Hauser L."/>
            <person name="Chertkov O."/>
            <person name="Del Rio T.G."/>
            <person name="Nolan M."/>
            <person name="Copeland A."/>
            <person name="Tice H."/>
            <person name="Cheng J.F."/>
            <person name="Lucas S."/>
            <person name="Han C."/>
            <person name="Goodwin L."/>
            <person name="Pitluck S."/>
            <person name="Ivanova N."/>
            <person name="Ovchinikova G."/>
            <person name="Pati A."/>
            <person name="Chen A."/>
            <person name="Palaniappan K."/>
            <person name="Mavromatis K."/>
            <person name="Liolios K."/>
            <person name="Brettin T."/>
            <person name="Fiebig A."/>
            <person name="Rohde M."/>
            <person name="Abt B."/>
            <person name="Goker M."/>
            <person name="Detter J.C."/>
            <person name="Woyke T."/>
            <person name="Bristow J."/>
            <person name="Eisen J.A."/>
            <person name="Markowitz V."/>
            <person name="Hugenholtz P."/>
            <person name="Kyrpides N.C."/>
            <person name="Klenk H.P."/>
            <person name="Lapidus A."/>
        </authorList>
    </citation>
    <scope>NUCLEOTIDE SEQUENCE [LARGE SCALE GENOMIC DNA]</scope>
    <source>
        <strain evidence="2">DSM 44963</strain>
    </source>
</reference>
<dbReference type="EMBL" id="ADVG01000002">
    <property type="protein sequence ID" value="EFH87792.1"/>
    <property type="molecule type" value="Genomic_DNA"/>
</dbReference>
<dbReference type="InParanoid" id="D6TR93"/>
<keyword evidence="2" id="KW-1185">Reference proteome</keyword>
<sequence length="67" mass="7842">MVFAKPEHQAIAQMRDFSIAYPTGTYYLENTVLAVRLDYLVVQLNERLFAGYKGWYLKSCSFTVHYI</sequence>
<evidence type="ECO:0000313" key="1">
    <source>
        <dbReference type="EMBL" id="EFH87792.1"/>
    </source>
</evidence>
<organism evidence="1 2">
    <name type="scientific">Ktedonobacter racemifer DSM 44963</name>
    <dbReference type="NCBI Taxonomy" id="485913"/>
    <lineage>
        <taxon>Bacteria</taxon>
        <taxon>Bacillati</taxon>
        <taxon>Chloroflexota</taxon>
        <taxon>Ktedonobacteria</taxon>
        <taxon>Ktedonobacterales</taxon>
        <taxon>Ktedonobacteraceae</taxon>
        <taxon>Ktedonobacter</taxon>
    </lineage>
</organism>
<evidence type="ECO:0000313" key="2">
    <source>
        <dbReference type="Proteomes" id="UP000004508"/>
    </source>
</evidence>
<accession>D6TR93</accession>
<dbReference type="Proteomes" id="UP000004508">
    <property type="component" value="Unassembled WGS sequence"/>
</dbReference>
<dbReference type="STRING" id="485913.Krac_9141"/>
<proteinExistence type="predicted"/>
<gene>
    <name evidence="1" type="ORF">Krac_9141</name>
</gene>
<protein>
    <submittedName>
        <fullName evidence="1">Uncharacterized protein</fullName>
    </submittedName>
</protein>
<dbReference type="AlphaFoldDB" id="D6TR93"/>
<name>D6TR93_KTERA</name>
<comment type="caution">
    <text evidence="1">The sequence shown here is derived from an EMBL/GenBank/DDBJ whole genome shotgun (WGS) entry which is preliminary data.</text>
</comment>